<comment type="similarity">
    <text evidence="1">Belongs to the ADP-ribosylglycohydrolase family.</text>
</comment>
<sequence length="453" mass="50512">MNAKAFSLFIFSILAVACQADSPGAGATPTNLSPVDMSYTEADYQDLRLADSLLYDKILGSLVGSAIGDAMGAPTEMWHYDDISEAYGYVDSLDLVLREPSPEGPWDFNLPPGAGTDDTRWKDLMVRFALAEHDLRARGKALQMSPVRFAAFLNQRYESLIEDLKATEGPAPEPFEDNMRRITWLQEWTRVSRAYAAGDIDVYRDALARFYGGEMACAGMLYAPVLGAVYPGQPLAAYRTGYDLALFDIGYARDVTGLTAALTAVAFQPEARLDTFAAVLRDVDPQGFFRSRLLGRLAYKQYQQARAIVREAKRLTVDEQRAMSFRLPDNYPYDSLHYAQTLHAYRLLTKAQQDAPFHAGEIHLINLTALLFSELDFPRAMEFITNYGRDNDTVAAVTGAILGALHGFQALPEAERERVMEVNREVLNIDLEALARRLTDAVLARRPRPELPQ</sequence>
<keyword evidence="4" id="KW-0732">Signal</keyword>
<dbReference type="RefSeq" id="WP_187466306.1">
    <property type="nucleotide sequence ID" value="NZ_JACSIT010000091.1"/>
</dbReference>
<keyword evidence="3" id="KW-0479">Metal-binding</keyword>
<feature type="binding site" evidence="3">
    <location>
        <position position="116"/>
    </location>
    <ligand>
        <name>Mg(2+)</name>
        <dbReference type="ChEBI" id="CHEBI:18420"/>
        <label>1</label>
    </ligand>
</feature>
<feature type="binding site" evidence="3">
    <location>
        <position position="390"/>
    </location>
    <ligand>
        <name>Mg(2+)</name>
        <dbReference type="ChEBI" id="CHEBI:18420"/>
        <label>1</label>
    </ligand>
</feature>
<evidence type="ECO:0000256" key="4">
    <source>
        <dbReference type="SAM" id="SignalP"/>
    </source>
</evidence>
<accession>A0A923T858</accession>
<keyword evidence="2" id="KW-0378">Hydrolase</keyword>
<feature type="binding site" evidence="3">
    <location>
        <position position="118"/>
    </location>
    <ligand>
        <name>Mg(2+)</name>
        <dbReference type="ChEBI" id="CHEBI:18420"/>
        <label>1</label>
    </ligand>
</feature>
<dbReference type="AlphaFoldDB" id="A0A923T858"/>
<dbReference type="Gene3D" id="1.10.4080.10">
    <property type="entry name" value="ADP-ribosylation/Crystallin J1"/>
    <property type="match status" value="1"/>
</dbReference>
<dbReference type="InterPro" id="IPR005502">
    <property type="entry name" value="Ribosyl_crysJ1"/>
</dbReference>
<dbReference type="Proteomes" id="UP000650081">
    <property type="component" value="Unassembled WGS sequence"/>
</dbReference>
<organism evidence="5 6">
    <name type="scientific">Neolewinella lacunae</name>
    <dbReference type="NCBI Taxonomy" id="1517758"/>
    <lineage>
        <taxon>Bacteria</taxon>
        <taxon>Pseudomonadati</taxon>
        <taxon>Bacteroidota</taxon>
        <taxon>Saprospiria</taxon>
        <taxon>Saprospirales</taxon>
        <taxon>Lewinellaceae</taxon>
        <taxon>Neolewinella</taxon>
    </lineage>
</organism>
<feature type="binding site" evidence="3">
    <location>
        <position position="117"/>
    </location>
    <ligand>
        <name>Mg(2+)</name>
        <dbReference type="ChEBI" id="CHEBI:18420"/>
        <label>1</label>
    </ligand>
</feature>
<dbReference type="GO" id="GO:0016787">
    <property type="term" value="F:hydrolase activity"/>
    <property type="evidence" value="ECO:0007669"/>
    <property type="project" value="UniProtKB-KW"/>
</dbReference>
<feature type="binding site" evidence="3">
    <location>
        <position position="392"/>
    </location>
    <ligand>
        <name>Mg(2+)</name>
        <dbReference type="ChEBI" id="CHEBI:18420"/>
        <label>1</label>
    </ligand>
</feature>
<keyword evidence="6" id="KW-1185">Reference proteome</keyword>
<feature type="signal peptide" evidence="4">
    <location>
        <begin position="1"/>
        <end position="27"/>
    </location>
</feature>
<evidence type="ECO:0000256" key="2">
    <source>
        <dbReference type="ARBA" id="ARBA00022801"/>
    </source>
</evidence>
<comment type="caution">
    <text evidence="5">The sequence shown here is derived from an EMBL/GenBank/DDBJ whole genome shotgun (WGS) entry which is preliminary data.</text>
</comment>
<dbReference type="InterPro" id="IPR036705">
    <property type="entry name" value="Ribosyl_crysJ1_sf"/>
</dbReference>
<dbReference type="EMBL" id="JACSIT010000091">
    <property type="protein sequence ID" value="MBC6994224.1"/>
    <property type="molecule type" value="Genomic_DNA"/>
</dbReference>
<dbReference type="PANTHER" id="PTHR16222">
    <property type="entry name" value="ADP-RIBOSYLGLYCOHYDROLASE"/>
    <property type="match status" value="1"/>
</dbReference>
<dbReference type="PROSITE" id="PS51257">
    <property type="entry name" value="PROKAR_LIPOPROTEIN"/>
    <property type="match status" value="1"/>
</dbReference>
<name>A0A923T858_9BACT</name>
<dbReference type="InterPro" id="IPR050792">
    <property type="entry name" value="ADP-ribosylglycohydrolase"/>
</dbReference>
<dbReference type="Pfam" id="PF03747">
    <property type="entry name" value="ADP_ribosyl_GH"/>
    <property type="match status" value="1"/>
</dbReference>
<dbReference type="GO" id="GO:0046872">
    <property type="term" value="F:metal ion binding"/>
    <property type="evidence" value="ECO:0007669"/>
    <property type="project" value="UniProtKB-KW"/>
</dbReference>
<evidence type="ECO:0000256" key="1">
    <source>
        <dbReference type="ARBA" id="ARBA00010702"/>
    </source>
</evidence>
<dbReference type="SUPFAM" id="SSF101478">
    <property type="entry name" value="ADP-ribosylglycohydrolase"/>
    <property type="match status" value="1"/>
</dbReference>
<comment type="cofactor">
    <cofactor evidence="3">
        <name>Mg(2+)</name>
        <dbReference type="ChEBI" id="CHEBI:18420"/>
    </cofactor>
    <text evidence="3">Binds 2 magnesium ions per subunit.</text>
</comment>
<proteinExistence type="inferred from homology"/>
<evidence type="ECO:0000256" key="3">
    <source>
        <dbReference type="PIRSR" id="PIRSR605502-1"/>
    </source>
</evidence>
<feature type="chain" id="PRO_5036769317" evidence="4">
    <location>
        <begin position="28"/>
        <end position="453"/>
    </location>
</feature>
<keyword evidence="3" id="KW-0460">Magnesium</keyword>
<feature type="binding site" evidence="3">
    <location>
        <position position="393"/>
    </location>
    <ligand>
        <name>Mg(2+)</name>
        <dbReference type="ChEBI" id="CHEBI:18420"/>
        <label>1</label>
    </ligand>
</feature>
<reference evidence="5" key="1">
    <citation type="submission" date="2020-08" db="EMBL/GenBank/DDBJ databases">
        <title>Lewinella bacteria from marine environments.</title>
        <authorList>
            <person name="Zhong Y."/>
        </authorList>
    </citation>
    <scope>NUCLEOTIDE SEQUENCE</scope>
    <source>
        <strain evidence="5">KCTC 42187</strain>
    </source>
</reference>
<protein>
    <submittedName>
        <fullName evidence="5">ADP-ribosylglycohydrolase family protein</fullName>
    </submittedName>
</protein>
<dbReference type="PANTHER" id="PTHR16222:SF24">
    <property type="entry name" value="ADP-RIBOSYLHYDROLASE ARH3"/>
    <property type="match status" value="1"/>
</dbReference>
<evidence type="ECO:0000313" key="5">
    <source>
        <dbReference type="EMBL" id="MBC6994224.1"/>
    </source>
</evidence>
<evidence type="ECO:0000313" key="6">
    <source>
        <dbReference type="Proteomes" id="UP000650081"/>
    </source>
</evidence>
<gene>
    <name evidence="5" type="ORF">H9S92_08630</name>
</gene>